<gene>
    <name evidence="1" type="ORF">FD35_GL000257</name>
</gene>
<dbReference type="InterPro" id="IPR027396">
    <property type="entry name" value="DsrEFH-like"/>
</dbReference>
<dbReference type="PANTHER" id="PTHR37691">
    <property type="entry name" value="BLR3518 PROTEIN"/>
    <property type="match status" value="1"/>
</dbReference>
<dbReference type="RefSeq" id="WP_017261852.1">
    <property type="nucleotide sequence ID" value="NZ_AUAW01000001.1"/>
</dbReference>
<dbReference type="AlphaFoldDB" id="A0A0R1RJX8"/>
<dbReference type="Gene3D" id="3.40.1260.10">
    <property type="entry name" value="DsrEFH-like"/>
    <property type="match status" value="1"/>
</dbReference>
<dbReference type="SUPFAM" id="SSF75169">
    <property type="entry name" value="DsrEFH-like"/>
    <property type="match status" value="1"/>
</dbReference>
<sequence>MRHKVVFHVDQPDHWAHTMQNVANLTTYVESEPKEQLQVVVLVNGAAITKYLDQDGRDVVRRFTDVEFHACHNSMSTHNITADQLPESVLVVPVGVLDLIKLQESGYAYIKP</sequence>
<dbReference type="OrthoDB" id="6412948at2"/>
<keyword evidence="2" id="KW-1185">Reference proteome</keyword>
<organism evidence="1 2">
    <name type="scientific">Furfurilactobacillus rossiae DSM 15814</name>
    <dbReference type="NCBI Taxonomy" id="1114972"/>
    <lineage>
        <taxon>Bacteria</taxon>
        <taxon>Bacillati</taxon>
        <taxon>Bacillota</taxon>
        <taxon>Bacilli</taxon>
        <taxon>Lactobacillales</taxon>
        <taxon>Lactobacillaceae</taxon>
        <taxon>Furfurilactobacillus</taxon>
    </lineage>
</organism>
<dbReference type="PATRIC" id="fig|1114972.6.peg.256"/>
<name>A0A0R1RJX8_9LACO</name>
<dbReference type="eggNOG" id="COG1416">
    <property type="taxonomic scope" value="Bacteria"/>
</dbReference>
<accession>A0A0R1RJX8</accession>
<protein>
    <submittedName>
        <fullName evidence="1">Uncharacterized protein</fullName>
    </submittedName>
</protein>
<dbReference type="InterPro" id="IPR003787">
    <property type="entry name" value="Sulphur_relay_DsrE/F-like"/>
</dbReference>
<dbReference type="Proteomes" id="UP000051999">
    <property type="component" value="Unassembled WGS sequence"/>
</dbReference>
<evidence type="ECO:0000313" key="2">
    <source>
        <dbReference type="Proteomes" id="UP000051999"/>
    </source>
</evidence>
<dbReference type="EMBL" id="AZFF01000001">
    <property type="protein sequence ID" value="KRL57247.1"/>
    <property type="molecule type" value="Genomic_DNA"/>
</dbReference>
<dbReference type="PANTHER" id="PTHR37691:SF1">
    <property type="entry name" value="BLR3518 PROTEIN"/>
    <property type="match status" value="1"/>
</dbReference>
<dbReference type="Pfam" id="PF02635">
    <property type="entry name" value="DsrE"/>
    <property type="match status" value="1"/>
</dbReference>
<evidence type="ECO:0000313" key="1">
    <source>
        <dbReference type="EMBL" id="KRL57247.1"/>
    </source>
</evidence>
<dbReference type="STRING" id="1114972.FD35_GL000257"/>
<comment type="caution">
    <text evidence="1">The sequence shown here is derived from an EMBL/GenBank/DDBJ whole genome shotgun (WGS) entry which is preliminary data.</text>
</comment>
<proteinExistence type="predicted"/>
<reference evidence="1 2" key="1">
    <citation type="journal article" date="2015" name="Genome Announc.">
        <title>Expanding the biotechnology potential of lactobacilli through comparative genomics of 213 strains and associated genera.</title>
        <authorList>
            <person name="Sun Z."/>
            <person name="Harris H.M."/>
            <person name="McCann A."/>
            <person name="Guo C."/>
            <person name="Argimon S."/>
            <person name="Zhang W."/>
            <person name="Yang X."/>
            <person name="Jeffery I.B."/>
            <person name="Cooney J.C."/>
            <person name="Kagawa T.F."/>
            <person name="Liu W."/>
            <person name="Song Y."/>
            <person name="Salvetti E."/>
            <person name="Wrobel A."/>
            <person name="Rasinkangas P."/>
            <person name="Parkhill J."/>
            <person name="Rea M.C."/>
            <person name="O'Sullivan O."/>
            <person name="Ritari J."/>
            <person name="Douillard F.P."/>
            <person name="Paul Ross R."/>
            <person name="Yang R."/>
            <person name="Briner A.E."/>
            <person name="Felis G.E."/>
            <person name="de Vos W.M."/>
            <person name="Barrangou R."/>
            <person name="Klaenhammer T.R."/>
            <person name="Caufield P.W."/>
            <person name="Cui Y."/>
            <person name="Zhang H."/>
            <person name="O'Toole P.W."/>
        </authorList>
    </citation>
    <scope>NUCLEOTIDE SEQUENCE [LARGE SCALE GENOMIC DNA]</scope>
    <source>
        <strain evidence="1 2">DSM 15814</strain>
    </source>
</reference>